<sequence length="190" mass="20676">MPPRGEQTCRLGGPCAAMPAARIAARVGGMPLTSQVHSRVQFARRASRSFKTAERSMQAHQPYFDELVAACDAIRDWLAGDASGPAALDALMAHFAPGFTMIGTDGHLYDHDALRALFARLAGRKPGLAITFSQMRALTVLGELAIVSYVEHQTDATGALPSRRSTAVFERDLRTGRVRWSHLQETFCHA</sequence>
<evidence type="ECO:0000259" key="1">
    <source>
        <dbReference type="Pfam" id="PF12680"/>
    </source>
</evidence>
<accession>A0A238H8K4</accession>
<dbReference type="Gene3D" id="3.10.450.50">
    <property type="match status" value="1"/>
</dbReference>
<proteinExistence type="predicted"/>
<feature type="domain" description="SnoaL-like" evidence="1">
    <location>
        <begin position="84"/>
        <end position="177"/>
    </location>
</feature>
<dbReference type="Proteomes" id="UP000198460">
    <property type="component" value="Unassembled WGS sequence"/>
</dbReference>
<dbReference type="InterPro" id="IPR032710">
    <property type="entry name" value="NTF2-like_dom_sf"/>
</dbReference>
<dbReference type="EMBL" id="FXAN01000072">
    <property type="protein sequence ID" value="SMG01357.1"/>
    <property type="molecule type" value="Genomic_DNA"/>
</dbReference>
<dbReference type="Pfam" id="PF12680">
    <property type="entry name" value="SnoaL_2"/>
    <property type="match status" value="1"/>
</dbReference>
<protein>
    <recommendedName>
        <fullName evidence="1">SnoaL-like domain-containing protein</fullName>
    </recommendedName>
</protein>
<evidence type="ECO:0000313" key="3">
    <source>
        <dbReference type="Proteomes" id="UP000198460"/>
    </source>
</evidence>
<gene>
    <name evidence="2" type="ORF">BSIN_0573</name>
</gene>
<evidence type="ECO:0000313" key="2">
    <source>
        <dbReference type="EMBL" id="SMG01357.1"/>
    </source>
</evidence>
<dbReference type="InterPro" id="IPR037401">
    <property type="entry name" value="SnoaL-like"/>
</dbReference>
<dbReference type="SUPFAM" id="SSF54427">
    <property type="entry name" value="NTF2-like"/>
    <property type="match status" value="1"/>
</dbReference>
<reference evidence="2 3" key="1">
    <citation type="submission" date="2017-04" db="EMBL/GenBank/DDBJ databases">
        <authorList>
            <person name="Afonso C.L."/>
            <person name="Miller P.J."/>
            <person name="Scott M.A."/>
            <person name="Spackman E."/>
            <person name="Goraichik I."/>
            <person name="Dimitrov K.M."/>
            <person name="Suarez D.L."/>
            <person name="Swayne D.E."/>
        </authorList>
    </citation>
    <scope>NUCLEOTIDE SEQUENCE [LARGE SCALE GENOMIC DNA]</scope>
    <source>
        <strain evidence="2">LMG 28154</strain>
    </source>
</reference>
<name>A0A238H8K4_9BURK</name>
<organism evidence="2 3">
    <name type="scientific">Burkholderia singularis</name>
    <dbReference type="NCBI Taxonomy" id="1503053"/>
    <lineage>
        <taxon>Bacteria</taxon>
        <taxon>Pseudomonadati</taxon>
        <taxon>Pseudomonadota</taxon>
        <taxon>Betaproteobacteria</taxon>
        <taxon>Burkholderiales</taxon>
        <taxon>Burkholderiaceae</taxon>
        <taxon>Burkholderia</taxon>
        <taxon>pseudomallei group</taxon>
    </lineage>
</organism>
<dbReference type="AlphaFoldDB" id="A0A238H8K4"/>